<dbReference type="EMBL" id="CAJB01000392">
    <property type="protein sequence ID" value="CCH79809.1"/>
    <property type="molecule type" value="Genomic_DNA"/>
</dbReference>
<evidence type="ECO:0000313" key="2">
    <source>
        <dbReference type="Proteomes" id="UP000035721"/>
    </source>
</evidence>
<gene>
    <name evidence="1" type="ORF">BN12_60015</name>
</gene>
<evidence type="ECO:0000313" key="1">
    <source>
        <dbReference type="EMBL" id="CCH79809.1"/>
    </source>
</evidence>
<protein>
    <submittedName>
        <fullName evidence="1">Uncharacterized protein</fullName>
    </submittedName>
</protein>
<dbReference type="Proteomes" id="UP000035721">
    <property type="component" value="Unassembled WGS sequence"/>
</dbReference>
<keyword evidence="2" id="KW-1185">Reference proteome</keyword>
<accession>A0A077M6K7</accession>
<reference evidence="1 2" key="1">
    <citation type="journal article" date="2013" name="ISME J.">
        <title>A metabolic model for members of the genus Tetrasphaera involved in enhanced biological phosphorus removal.</title>
        <authorList>
            <person name="Kristiansen R."/>
            <person name="Nguyen H.T.T."/>
            <person name="Saunders A.M."/>
            <person name="Nielsen J.L."/>
            <person name="Wimmer R."/>
            <person name="Le V.Q."/>
            <person name="McIlroy S.J."/>
            <person name="Petrovski S."/>
            <person name="Seviour R.J."/>
            <person name="Calteau A."/>
            <person name="Nielsen K.L."/>
            <person name="Nielsen P.H."/>
        </authorList>
    </citation>
    <scope>NUCLEOTIDE SEQUENCE [LARGE SCALE GENOMIC DNA]</scope>
    <source>
        <strain evidence="1 2">T1-X7</strain>
    </source>
</reference>
<dbReference type="AlphaFoldDB" id="A0A077M6K7"/>
<proteinExistence type="predicted"/>
<organism evidence="1 2">
    <name type="scientific">Nostocoides japonicum T1-X7</name>
    <dbReference type="NCBI Taxonomy" id="1194083"/>
    <lineage>
        <taxon>Bacteria</taxon>
        <taxon>Bacillati</taxon>
        <taxon>Actinomycetota</taxon>
        <taxon>Actinomycetes</taxon>
        <taxon>Micrococcales</taxon>
        <taxon>Intrasporangiaceae</taxon>
        <taxon>Nostocoides</taxon>
    </lineage>
</organism>
<sequence length="24" mass="3073">MRLAMRITRWLERPTAHFIYPARW</sequence>
<comment type="caution">
    <text evidence="1">The sequence shown here is derived from an EMBL/GenBank/DDBJ whole genome shotgun (WGS) entry which is preliminary data.</text>
</comment>
<name>A0A077M6K7_9MICO</name>